<keyword evidence="3" id="KW-1185">Reference proteome</keyword>
<name>A0A0A1TVX4_ENTIV</name>
<dbReference type="VEuPathDB" id="AmoebaDB:EIN_171910"/>
<evidence type="ECO:0000256" key="1">
    <source>
        <dbReference type="SAM" id="SignalP"/>
    </source>
</evidence>
<dbReference type="KEGG" id="eiv:EIN_171910"/>
<dbReference type="EMBL" id="KB207112">
    <property type="protein sequence ID" value="ELP84596.1"/>
    <property type="molecule type" value="Genomic_DNA"/>
</dbReference>
<dbReference type="AlphaFoldDB" id="A0A0A1TVX4"/>
<dbReference type="GeneID" id="14883425"/>
<keyword evidence="1" id="KW-0732">Signal</keyword>
<sequence>MLAVMLCFLSFALGDVTANGGWVQEVYKAKQHLSLLDSTVEELDNQARHIHNVLDNAKLDFENTIPSAKAEIAAKMRMMEEQLATFDQKRSNVLSAMKEILSNFPEDFKSKIIRELKLDVRFNQVDSLLEKVKMMKAPKKAVTKAVKKALDAVLN</sequence>
<protein>
    <submittedName>
        <fullName evidence="2">Uncharacterized protein</fullName>
    </submittedName>
</protein>
<reference evidence="2 3" key="1">
    <citation type="submission" date="2012-10" db="EMBL/GenBank/DDBJ databases">
        <authorList>
            <person name="Zafar N."/>
            <person name="Inman J."/>
            <person name="Hall N."/>
            <person name="Lorenzi H."/>
            <person name="Caler E."/>
        </authorList>
    </citation>
    <scope>NUCLEOTIDE SEQUENCE [LARGE SCALE GENOMIC DNA]</scope>
    <source>
        <strain evidence="2 3">IP1</strain>
    </source>
</reference>
<dbReference type="OMA" id="ARHIHNV"/>
<gene>
    <name evidence="2" type="ORF">EIN_171910</name>
</gene>
<dbReference type="OrthoDB" id="29643at2759"/>
<evidence type="ECO:0000313" key="2">
    <source>
        <dbReference type="EMBL" id="ELP84596.1"/>
    </source>
</evidence>
<feature type="chain" id="PRO_5001980263" evidence="1">
    <location>
        <begin position="19"/>
        <end position="155"/>
    </location>
</feature>
<evidence type="ECO:0000313" key="3">
    <source>
        <dbReference type="Proteomes" id="UP000014680"/>
    </source>
</evidence>
<proteinExistence type="predicted"/>
<dbReference type="RefSeq" id="XP_004183942.1">
    <property type="nucleotide sequence ID" value="XM_004183894.1"/>
</dbReference>
<feature type="signal peptide" evidence="1">
    <location>
        <begin position="1"/>
        <end position="18"/>
    </location>
</feature>
<dbReference type="Proteomes" id="UP000014680">
    <property type="component" value="Unassembled WGS sequence"/>
</dbReference>
<organism evidence="2 3">
    <name type="scientific">Entamoeba invadens IP1</name>
    <dbReference type="NCBI Taxonomy" id="370355"/>
    <lineage>
        <taxon>Eukaryota</taxon>
        <taxon>Amoebozoa</taxon>
        <taxon>Evosea</taxon>
        <taxon>Archamoebae</taxon>
        <taxon>Mastigamoebida</taxon>
        <taxon>Entamoebidae</taxon>
        <taxon>Entamoeba</taxon>
    </lineage>
</organism>
<accession>A0A0A1TVX4</accession>